<gene>
    <name evidence="9" type="ORF">ANCCEY_02261</name>
</gene>
<dbReference type="CDD" id="cd01319">
    <property type="entry name" value="AMPD"/>
    <property type="match status" value="1"/>
</dbReference>
<dbReference type="UniPathway" id="UPA00591">
    <property type="reaction ID" value="UER00663"/>
</dbReference>
<dbReference type="GO" id="GO:0003876">
    <property type="term" value="F:AMP deaminase activity"/>
    <property type="evidence" value="ECO:0007669"/>
    <property type="project" value="UniProtKB-EC"/>
</dbReference>
<name>A0A0D6M552_9BILA</name>
<dbReference type="GO" id="GO:0032264">
    <property type="term" value="P:IMP salvage"/>
    <property type="evidence" value="ECO:0007669"/>
    <property type="project" value="UniProtKB-UniPathway"/>
</dbReference>
<feature type="compositionally biased region" description="Basic and acidic residues" evidence="8">
    <location>
        <begin position="144"/>
        <end position="162"/>
    </location>
</feature>
<feature type="compositionally biased region" description="Polar residues" evidence="8">
    <location>
        <begin position="94"/>
        <end position="116"/>
    </location>
</feature>
<comment type="cofactor">
    <cofactor evidence="1">
        <name>Zn(2+)</name>
        <dbReference type="ChEBI" id="CHEBI:29105"/>
    </cofactor>
</comment>
<feature type="compositionally biased region" description="Basic and acidic residues" evidence="8">
    <location>
        <begin position="48"/>
        <end position="57"/>
    </location>
</feature>
<dbReference type="EMBL" id="KE124808">
    <property type="protein sequence ID" value="EPB78623.1"/>
    <property type="molecule type" value="Genomic_DNA"/>
</dbReference>
<evidence type="ECO:0000256" key="6">
    <source>
        <dbReference type="ARBA" id="ARBA00022801"/>
    </source>
</evidence>
<dbReference type="InterPro" id="IPR032466">
    <property type="entry name" value="Metal_Hydrolase"/>
</dbReference>
<accession>A0A0D6M552</accession>
<organism evidence="9 10">
    <name type="scientific">Ancylostoma ceylanicum</name>
    <dbReference type="NCBI Taxonomy" id="53326"/>
    <lineage>
        <taxon>Eukaryota</taxon>
        <taxon>Metazoa</taxon>
        <taxon>Ecdysozoa</taxon>
        <taxon>Nematoda</taxon>
        <taxon>Chromadorea</taxon>
        <taxon>Rhabditida</taxon>
        <taxon>Rhabditina</taxon>
        <taxon>Rhabditomorpha</taxon>
        <taxon>Strongyloidea</taxon>
        <taxon>Ancylostomatidae</taxon>
        <taxon>Ancylostomatinae</taxon>
        <taxon>Ancylostoma</taxon>
    </lineage>
</organism>
<dbReference type="NCBIfam" id="TIGR01429">
    <property type="entry name" value="AMP_deaminase"/>
    <property type="match status" value="1"/>
</dbReference>
<reference evidence="9 10" key="1">
    <citation type="submission" date="2013-05" db="EMBL/GenBank/DDBJ databases">
        <title>Draft genome of the parasitic nematode Anyclostoma ceylanicum.</title>
        <authorList>
            <person name="Mitreva M."/>
        </authorList>
    </citation>
    <scope>NUCLEOTIDE SEQUENCE [LARGE SCALE GENOMIC DNA]</scope>
</reference>
<dbReference type="InterPro" id="IPR006650">
    <property type="entry name" value="A/AMP_deam_AS"/>
</dbReference>
<dbReference type="GO" id="GO:0005829">
    <property type="term" value="C:cytosol"/>
    <property type="evidence" value="ECO:0007669"/>
    <property type="project" value="TreeGrafter"/>
</dbReference>
<feature type="compositionally biased region" description="Low complexity" evidence="8">
    <location>
        <begin position="117"/>
        <end position="129"/>
    </location>
</feature>
<evidence type="ECO:0000256" key="8">
    <source>
        <dbReference type="SAM" id="MobiDB-lite"/>
    </source>
</evidence>
<evidence type="ECO:0000256" key="1">
    <source>
        <dbReference type="ARBA" id="ARBA00001947"/>
    </source>
</evidence>
<dbReference type="EC" id="3.5.4.6" evidence="4"/>
<dbReference type="InterPro" id="IPR006329">
    <property type="entry name" value="AMPD"/>
</dbReference>
<dbReference type="PANTHER" id="PTHR11359">
    <property type="entry name" value="AMP DEAMINASE"/>
    <property type="match status" value="1"/>
</dbReference>
<comment type="pathway">
    <text evidence="2">Purine metabolism; IMP biosynthesis via salvage pathway; IMP from AMP: step 1/1.</text>
</comment>
<dbReference type="PANTHER" id="PTHR11359:SF0">
    <property type="entry name" value="AMP DEAMINASE"/>
    <property type="match status" value="1"/>
</dbReference>
<dbReference type="Pfam" id="PF19326">
    <property type="entry name" value="AMP_deaminase"/>
    <property type="match status" value="1"/>
</dbReference>
<keyword evidence="10" id="KW-1185">Reference proteome</keyword>
<dbReference type="AlphaFoldDB" id="A0A0D6M552"/>
<evidence type="ECO:0000313" key="9">
    <source>
        <dbReference type="EMBL" id="EPB78623.1"/>
    </source>
</evidence>
<keyword evidence="6" id="KW-0378">Hydrolase</keyword>
<dbReference type="GO" id="GO:0046872">
    <property type="term" value="F:metal ion binding"/>
    <property type="evidence" value="ECO:0007669"/>
    <property type="project" value="UniProtKB-KW"/>
</dbReference>
<dbReference type="Gene3D" id="3.20.20.140">
    <property type="entry name" value="Metal-dependent hydrolases"/>
    <property type="match status" value="3"/>
</dbReference>
<dbReference type="PROSITE" id="PS00485">
    <property type="entry name" value="A_DEAMINASE"/>
    <property type="match status" value="1"/>
</dbReference>
<evidence type="ECO:0000256" key="2">
    <source>
        <dbReference type="ARBA" id="ARBA00004955"/>
    </source>
</evidence>
<feature type="region of interest" description="Disordered" evidence="8">
    <location>
        <begin position="229"/>
        <end position="285"/>
    </location>
</feature>
<feature type="compositionally biased region" description="Polar residues" evidence="8">
    <location>
        <begin position="1"/>
        <end position="12"/>
    </location>
</feature>
<evidence type="ECO:0000256" key="5">
    <source>
        <dbReference type="ARBA" id="ARBA00022723"/>
    </source>
</evidence>
<keyword evidence="5" id="KW-0479">Metal-binding</keyword>
<evidence type="ECO:0000256" key="4">
    <source>
        <dbReference type="ARBA" id="ARBA00012775"/>
    </source>
</evidence>
<protein>
    <recommendedName>
        <fullName evidence="4">AMP deaminase</fullName>
        <ecNumber evidence="4">3.5.4.6</ecNumber>
    </recommendedName>
</protein>
<proteinExistence type="inferred from homology"/>
<dbReference type="Proteomes" id="UP000054495">
    <property type="component" value="Unassembled WGS sequence"/>
</dbReference>
<feature type="compositionally biased region" description="Basic residues" evidence="8">
    <location>
        <begin position="275"/>
        <end position="284"/>
    </location>
</feature>
<dbReference type="SUPFAM" id="SSF51556">
    <property type="entry name" value="Metallo-dependent hydrolases"/>
    <property type="match status" value="1"/>
</dbReference>
<keyword evidence="7" id="KW-0862">Zinc</keyword>
<feature type="region of interest" description="Disordered" evidence="8">
    <location>
        <begin position="69"/>
        <end position="199"/>
    </location>
</feature>
<evidence type="ECO:0000313" key="10">
    <source>
        <dbReference type="Proteomes" id="UP000054495"/>
    </source>
</evidence>
<sequence length="1014" mass="115188">MPTSLNGVNFFNPTDEDEEQQAGDSQTVESSKPIDPLESLKNCSLTDKVGKNPRVSEKIRELVCKLSGVETLIGTMRKPEPQNIFPVKQEKNSETTSGPPKPVSTTKAISPRPSTASMSSGESLSSSGEGCDDESSVAVSKSALKQEKREPQRVQTTQEKRAATKSPAVPVVKERKSNMKQQAHSASLPRPDQSPIFISTAKNRSSVEACTDESSYALFADVVSAFVPVPQQRMPGTLAQLRPLEEDDTQSDRSPTGALTDSELKTPDAFTPPKPKPRKHRRSSKNVALWERVISPESVDSEVFDNGPFRPSYALGSYADHGTSPYEISNTPIEVNESRKQRTMEIQNRARLESQNDHACLSPKSVGVPEEPLDARCKSPQLVEMHTFRDAVDVNYQRMAITGEELSGVPLEDLKDAASHLIEALRMRNQYMEKIGNQFPITTKRFLSGEYPANLPKFRRKNTEIKTPMMRRDSSDVYFHTGKAANTSFNPPEPPKDHWGLNTPLPVFSKKYTLKRNNGVTEVCGDDGNLIPSLAEFYVSKDQFLADTERLTQMIVDGPLKSFCFRRLSYLQNKFQLHVLLNELRELHEQKAVSHRDFYNIRKVDTHIHAASSMNQKHLLRFIKKKIKTEANTVVLEKNKQPVTMKEVFKKMGIDAYDLSVDMLDVHADRNTFHRFDKFNTKYNPVGESTLREIFIKTDNYVGGKYFAEVLKEVLSDLEDSKYQHAEPRLSIYGRSKDEWDKLAKWALTHDVWSPNARWLIQIPRLYDIYKSKNMVKTFDELLDNVFTPLFEVTNDPSSHPELYRFLQQVSGIDSVDDESKHEYVHFDRSTPTPPGYKDAENPPYNYYLFYMYANLTALNAFRRERGMNTFSLRPHCGEAGHVNHLLTGYLLSESIAHGILLRKGLNVSLSTDDPLQFHYTKEALMEEYSIAAQVWKLSSCDMCELARNSVMQSGFEDKVKIHWLGPNYREEGVVGNDIHRTNVPDIRVSFRHEAHVDELCNLFRVQHLPHQAE</sequence>
<evidence type="ECO:0000256" key="7">
    <source>
        <dbReference type="ARBA" id="ARBA00022833"/>
    </source>
</evidence>
<feature type="region of interest" description="Disordered" evidence="8">
    <location>
        <begin position="1"/>
        <end position="57"/>
    </location>
</feature>
<comment type="similarity">
    <text evidence="3">Belongs to the metallo-dependent hydrolases superfamily. Adenosine and AMP deaminases family.</text>
</comment>
<dbReference type="GO" id="GO:0046033">
    <property type="term" value="P:AMP metabolic process"/>
    <property type="evidence" value="ECO:0007669"/>
    <property type="project" value="TreeGrafter"/>
</dbReference>
<evidence type="ECO:0000256" key="3">
    <source>
        <dbReference type="ARBA" id="ARBA00006676"/>
    </source>
</evidence>